<dbReference type="PANTHER" id="PTHR34220:SF7">
    <property type="entry name" value="SENSOR HISTIDINE KINASE YPDA"/>
    <property type="match status" value="1"/>
</dbReference>
<protein>
    <recommendedName>
        <fullName evidence="3">Histidine kinase domain-containing protein</fullName>
    </recommendedName>
</protein>
<evidence type="ECO:0000313" key="5">
    <source>
        <dbReference type="Proteomes" id="UP000824140"/>
    </source>
</evidence>
<name>A0A9D1G1Q7_9FIRM</name>
<feature type="domain" description="Histidine kinase" evidence="3">
    <location>
        <begin position="1"/>
        <end position="92"/>
    </location>
</feature>
<sequence length="95" mass="10842">MLHGVMCRPDKTGFIRVYATREKEELILVVEDNGVGMEQEEASQLLTMQEGHFGLRNVFYRIRTYYGMAGNMQIVTQPGKGFSVSISMPYTRFQG</sequence>
<dbReference type="Gene3D" id="3.30.565.10">
    <property type="entry name" value="Histidine kinase-like ATPase, C-terminal domain"/>
    <property type="match status" value="1"/>
</dbReference>
<dbReference type="GO" id="GO:0000160">
    <property type="term" value="P:phosphorelay signal transduction system"/>
    <property type="evidence" value="ECO:0007669"/>
    <property type="project" value="UniProtKB-KW"/>
</dbReference>
<evidence type="ECO:0000256" key="1">
    <source>
        <dbReference type="ARBA" id="ARBA00022777"/>
    </source>
</evidence>
<proteinExistence type="predicted"/>
<evidence type="ECO:0000259" key="3">
    <source>
        <dbReference type="PROSITE" id="PS50109"/>
    </source>
</evidence>
<dbReference type="PANTHER" id="PTHR34220">
    <property type="entry name" value="SENSOR HISTIDINE KINASE YPDA"/>
    <property type="match status" value="1"/>
</dbReference>
<keyword evidence="2" id="KW-0902">Two-component regulatory system</keyword>
<dbReference type="InterPro" id="IPR003594">
    <property type="entry name" value="HATPase_dom"/>
</dbReference>
<dbReference type="Proteomes" id="UP000824140">
    <property type="component" value="Unassembled WGS sequence"/>
</dbReference>
<evidence type="ECO:0000256" key="2">
    <source>
        <dbReference type="ARBA" id="ARBA00023012"/>
    </source>
</evidence>
<dbReference type="SUPFAM" id="SSF55874">
    <property type="entry name" value="ATPase domain of HSP90 chaperone/DNA topoisomerase II/histidine kinase"/>
    <property type="match status" value="1"/>
</dbReference>
<dbReference type="AlphaFoldDB" id="A0A9D1G1Q7"/>
<dbReference type="PROSITE" id="PS50109">
    <property type="entry name" value="HIS_KIN"/>
    <property type="match status" value="1"/>
</dbReference>
<evidence type="ECO:0000313" key="4">
    <source>
        <dbReference type="EMBL" id="HIS93499.1"/>
    </source>
</evidence>
<accession>A0A9D1G1Q7</accession>
<dbReference type="InterPro" id="IPR050640">
    <property type="entry name" value="Bact_2-comp_sensor_kinase"/>
</dbReference>
<dbReference type="EMBL" id="DVJN01000207">
    <property type="protein sequence ID" value="HIS93499.1"/>
    <property type="molecule type" value="Genomic_DNA"/>
</dbReference>
<comment type="caution">
    <text evidence="4">The sequence shown here is derived from an EMBL/GenBank/DDBJ whole genome shotgun (WGS) entry which is preliminary data.</text>
</comment>
<gene>
    <name evidence="4" type="ORF">IAA84_10820</name>
</gene>
<dbReference type="GO" id="GO:0016301">
    <property type="term" value="F:kinase activity"/>
    <property type="evidence" value="ECO:0007669"/>
    <property type="project" value="UniProtKB-KW"/>
</dbReference>
<dbReference type="InterPro" id="IPR005467">
    <property type="entry name" value="His_kinase_dom"/>
</dbReference>
<reference evidence="4" key="1">
    <citation type="submission" date="2020-10" db="EMBL/GenBank/DDBJ databases">
        <authorList>
            <person name="Gilroy R."/>
        </authorList>
    </citation>
    <scope>NUCLEOTIDE SEQUENCE</scope>
    <source>
        <strain evidence="4">13766</strain>
    </source>
</reference>
<reference evidence="4" key="2">
    <citation type="journal article" date="2021" name="PeerJ">
        <title>Extensive microbial diversity within the chicken gut microbiome revealed by metagenomics and culture.</title>
        <authorList>
            <person name="Gilroy R."/>
            <person name="Ravi A."/>
            <person name="Getino M."/>
            <person name="Pursley I."/>
            <person name="Horton D.L."/>
            <person name="Alikhan N.F."/>
            <person name="Baker D."/>
            <person name="Gharbi K."/>
            <person name="Hall N."/>
            <person name="Watson M."/>
            <person name="Adriaenssens E.M."/>
            <person name="Foster-Nyarko E."/>
            <person name="Jarju S."/>
            <person name="Secka A."/>
            <person name="Antonio M."/>
            <person name="Oren A."/>
            <person name="Chaudhuri R.R."/>
            <person name="La Ragione R."/>
            <person name="Hildebrand F."/>
            <person name="Pallen M.J."/>
        </authorList>
    </citation>
    <scope>NUCLEOTIDE SEQUENCE</scope>
    <source>
        <strain evidence="4">13766</strain>
    </source>
</reference>
<keyword evidence="1" id="KW-0808">Transferase</keyword>
<dbReference type="InterPro" id="IPR036890">
    <property type="entry name" value="HATPase_C_sf"/>
</dbReference>
<organism evidence="4 5">
    <name type="scientific">Candidatus Alectryocaccomicrobium excrementavium</name>
    <dbReference type="NCBI Taxonomy" id="2840668"/>
    <lineage>
        <taxon>Bacteria</taxon>
        <taxon>Bacillati</taxon>
        <taxon>Bacillota</taxon>
        <taxon>Clostridia</taxon>
        <taxon>Candidatus Alectryocaccomicrobium</taxon>
    </lineage>
</organism>
<keyword evidence="1" id="KW-0418">Kinase</keyword>
<dbReference type="Pfam" id="PF02518">
    <property type="entry name" value="HATPase_c"/>
    <property type="match status" value="1"/>
</dbReference>